<sequence length="127" mass="14337">MDGKKGEVPFCSKKHGRHPTLLPGIFTVFCQHGVCYGYQIMKLMESPNIPFPFLRTRFEVDPEAVICDKAIMPAICMLTVSIEILFSLQLMLCTGLTSLTAPWDMNQNFIPSSKVSTPRLWNKIIQS</sequence>
<proteinExistence type="predicted"/>
<reference evidence="1" key="2">
    <citation type="journal article" date="2021" name="Genome Biol. Evol.">
        <title>Developing a high-quality reference genome for a parasitic bivalve with doubly uniparental inheritance (Bivalvia: Unionida).</title>
        <authorList>
            <person name="Smith C.H."/>
        </authorList>
    </citation>
    <scope>NUCLEOTIDE SEQUENCE</scope>
    <source>
        <strain evidence="1">CHS0354</strain>
        <tissue evidence="1">Mantle</tissue>
    </source>
</reference>
<comment type="caution">
    <text evidence="1">The sequence shown here is derived from an EMBL/GenBank/DDBJ whole genome shotgun (WGS) entry which is preliminary data.</text>
</comment>
<accession>A0AAE0SY88</accession>
<reference evidence="1" key="3">
    <citation type="submission" date="2023-05" db="EMBL/GenBank/DDBJ databases">
        <authorList>
            <person name="Smith C.H."/>
        </authorList>
    </citation>
    <scope>NUCLEOTIDE SEQUENCE</scope>
    <source>
        <strain evidence="1">CHS0354</strain>
        <tissue evidence="1">Mantle</tissue>
    </source>
</reference>
<evidence type="ECO:0000313" key="2">
    <source>
        <dbReference type="Proteomes" id="UP001195483"/>
    </source>
</evidence>
<dbReference type="AlphaFoldDB" id="A0AAE0SY88"/>
<dbReference type="Proteomes" id="UP001195483">
    <property type="component" value="Unassembled WGS sequence"/>
</dbReference>
<dbReference type="EMBL" id="JAEAOA010001624">
    <property type="protein sequence ID" value="KAK3600291.1"/>
    <property type="molecule type" value="Genomic_DNA"/>
</dbReference>
<name>A0AAE0SY88_9BIVA</name>
<reference evidence="1" key="1">
    <citation type="journal article" date="2021" name="Genome Biol. Evol.">
        <title>A High-Quality Reference Genome for a Parasitic Bivalve with Doubly Uniparental Inheritance (Bivalvia: Unionida).</title>
        <authorList>
            <person name="Smith C.H."/>
        </authorList>
    </citation>
    <scope>NUCLEOTIDE SEQUENCE</scope>
    <source>
        <strain evidence="1">CHS0354</strain>
    </source>
</reference>
<gene>
    <name evidence="1" type="ORF">CHS0354_027133</name>
</gene>
<evidence type="ECO:0000313" key="1">
    <source>
        <dbReference type="EMBL" id="KAK3600291.1"/>
    </source>
</evidence>
<dbReference type="PANTHER" id="PTHR34305:SF1">
    <property type="entry name" value="SWIM-TYPE DOMAIN-CONTAINING PROTEIN"/>
    <property type="match status" value="1"/>
</dbReference>
<organism evidence="1 2">
    <name type="scientific">Potamilus streckersoni</name>
    <dbReference type="NCBI Taxonomy" id="2493646"/>
    <lineage>
        <taxon>Eukaryota</taxon>
        <taxon>Metazoa</taxon>
        <taxon>Spiralia</taxon>
        <taxon>Lophotrochozoa</taxon>
        <taxon>Mollusca</taxon>
        <taxon>Bivalvia</taxon>
        <taxon>Autobranchia</taxon>
        <taxon>Heteroconchia</taxon>
        <taxon>Palaeoheterodonta</taxon>
        <taxon>Unionida</taxon>
        <taxon>Unionoidea</taxon>
        <taxon>Unionidae</taxon>
        <taxon>Ambleminae</taxon>
        <taxon>Lampsilini</taxon>
        <taxon>Potamilus</taxon>
    </lineage>
</organism>
<protein>
    <submittedName>
        <fullName evidence="1">Uncharacterized protein</fullName>
    </submittedName>
</protein>
<keyword evidence="2" id="KW-1185">Reference proteome</keyword>
<dbReference type="PANTHER" id="PTHR34305">
    <property type="entry name" value="EXPRESSED PROTEIN"/>
    <property type="match status" value="1"/>
</dbReference>